<evidence type="ECO:0000256" key="3">
    <source>
        <dbReference type="PROSITE-ProRule" id="PRU00221"/>
    </source>
</evidence>
<dbReference type="SUPFAM" id="SSF48452">
    <property type="entry name" value="TPR-like"/>
    <property type="match status" value="2"/>
</dbReference>
<reference evidence="6" key="2">
    <citation type="submission" date="2020-01" db="EMBL/GenBank/DDBJ databases">
        <title>Population-level Yeast Reference Genomes.</title>
        <authorList>
            <person name="Yue J.-X."/>
        </authorList>
    </citation>
    <scope>NUCLEOTIDE SEQUENCE</scope>
    <source>
        <strain evidence="6">CBS432</strain>
    </source>
</reference>
<dbReference type="SMART" id="SM00320">
    <property type="entry name" value="WD40"/>
    <property type="match status" value="5"/>
</dbReference>
<dbReference type="PANTHER" id="PTHR44675">
    <property type="entry name" value="PAK1 INTERACTING PROTEIN 1"/>
    <property type="match status" value="1"/>
</dbReference>
<dbReference type="InterPro" id="IPR036322">
    <property type="entry name" value="WD40_repeat_dom_sf"/>
</dbReference>
<dbReference type="SMART" id="SM00028">
    <property type="entry name" value="TPR"/>
    <property type="match status" value="8"/>
</dbReference>
<feature type="repeat" description="WD" evidence="3">
    <location>
        <begin position="296"/>
        <end position="339"/>
    </location>
</feature>
<feature type="repeat" description="TPR" evidence="4">
    <location>
        <begin position="774"/>
        <end position="807"/>
    </location>
</feature>
<name>A0A8B8UV04_SACPA</name>
<feature type="repeat" description="TPR" evidence="4">
    <location>
        <begin position="1048"/>
        <end position="1081"/>
    </location>
</feature>
<feature type="compositionally biased region" description="Acidic residues" evidence="5">
    <location>
        <begin position="588"/>
        <end position="599"/>
    </location>
</feature>
<sequence>MSGIGDKNQFRIIVGSYEHNILCLSLDIPTQKENDAAKTPHFIPIFHFQAHSLSIKCLAVSRRYLVSGSNDEHIRIYDLQKRKELGTLLSHQGSITALQFSHPASSSEDATVARGSKNSKWLLSASEDHKIMVWRVKDWETVGTLKGHTARVNDVDIHPTNRIAISVSDDHSIRLWNLMTLRNAAVLKLRKYNTNGTCVRWLGAKGDYFAVGLRDRVLIYETGSAKVFKEITLDRKTLMHIETHILPFDNKEYLSVGVSDGNVHFYSCEELFEKVEENGKQEDVDNKEKIDPSFSLLGHTNRIKDFKFYTNEFGTYLVTIGSDGKIVVWDMSTKEQVAVYDCGERLNCLTLCDESIEKYSTMKKRDAETAEIGEQSEVESDTEELKKIMFGEKKKLNKKKQKQSKKGKVIVYLNRSRRYEVLSLLLSLLLLFVERPHIIAGRLSKPQQIVKSSNKVSMRNPMSPSEQHSQHNSTLAASPFVSNVSARTQQSLPTDAQSDHLQQPWNRTNTATSPYQSLANSPLLQKLQANIMTPHQPSANPNSITGNPANDNNLLASTSKNSMFGSTIPSTLRKVSLQREYKDSVDGTLDDDDNNDDDDHNNGDTAVNTNNDRESKLGHNGPLTTTTLTTTTTATQLDVSELSAIERLRLWRFDALMQHMYRTAEYIADKVYTISNDPDDAFWLGQVYYNNNQYVRAVELITRNNLDGINILCRYLLGLSFVKLQRFDDALDVIGEYNPFSEDPTTTAAIATNNNGSNSTTSQPITDGGIKMESSLCFLRGKIYFAQNNFSKARDALREAILVDIKNFEAFEMLLSKNLLTPQEEWELFDSLDFKEFGEDKEIMKNLYKINLSKYINTDDITKSNEILTKEYKLADNVDVIRSKVDICYTQCKFNECLELCETVLENDEFNTNILPTYIGCLYELSNKNKLFLLSHRLAETFPKSAITWFSVATYYMSLDRISEAQKYYSKSSILDPSFAAAWLGFAHTYALEGEQDQALTAYSTASRFFPGMHLPKLFLGMQFMAMNSLNLAESYFVLAYDICPNDPLVLNEMGVMYFKKNEFVKAKKYLKKALEVVKDLDPSSRTTISIQLNLGHTYRKLNENEIAIKCFKCVLEKNDKNSEIHCSLGYLYLKTKKLQKAIDHLHKSLYLKPNNASATTLLKNALELNVTLSLDSSHPLIDKSNLMSQASKDKASINKKRSSLAYDPANMAKRLRTQKEIIDLNNKALKKGAGDSKSGNNNVDDDCDADMELE</sequence>
<dbReference type="PROSITE" id="PS50082">
    <property type="entry name" value="WD_REPEATS_2"/>
    <property type="match status" value="3"/>
</dbReference>
<dbReference type="Pfam" id="PF13424">
    <property type="entry name" value="TPR_12"/>
    <property type="match status" value="1"/>
</dbReference>
<feature type="repeat" description="WD" evidence="3">
    <location>
        <begin position="145"/>
        <end position="186"/>
    </location>
</feature>
<dbReference type="InterPro" id="IPR019734">
    <property type="entry name" value="TPR_rpt"/>
</dbReference>
<dbReference type="Gene3D" id="2.130.10.10">
    <property type="entry name" value="YVTN repeat-like/Quinoprotein amine dehydrogenase"/>
    <property type="match status" value="2"/>
</dbReference>
<accession>A0A8B8UV04</accession>
<feature type="region of interest" description="Disordered" evidence="5">
    <location>
        <begin position="533"/>
        <end position="567"/>
    </location>
</feature>
<evidence type="ECO:0000256" key="5">
    <source>
        <dbReference type="SAM" id="MobiDB-lite"/>
    </source>
</evidence>
<dbReference type="AlphaFoldDB" id="A0A8B8UV04"/>
<dbReference type="RefSeq" id="XP_033767602.1">
    <property type="nucleotide sequence ID" value="XM_033911711.1"/>
</dbReference>
<dbReference type="PROSITE" id="PS50294">
    <property type="entry name" value="WD_REPEATS_REGION"/>
    <property type="match status" value="2"/>
</dbReference>
<feature type="repeat" description="TPR" evidence="4">
    <location>
        <begin position="1089"/>
        <end position="1122"/>
    </location>
</feature>
<reference evidence="6" key="3">
    <citation type="submission" date="2025-07" db="EMBL/GenBank/DDBJ databases">
        <authorList>
            <consortium name="NCBI Genome Project"/>
        </authorList>
    </citation>
    <scope>NUCLEOTIDE SEQUENCE</scope>
    <source>
        <strain evidence="6">CBS432</strain>
    </source>
</reference>
<dbReference type="PANTHER" id="PTHR44675:SF1">
    <property type="entry name" value="P21-ACTIVATED PROTEIN KINASE-INTERACTING PROTEIN 1"/>
    <property type="match status" value="1"/>
</dbReference>
<dbReference type="KEGG" id="spao:SPAR_K01870"/>
<feature type="repeat" description="WD" evidence="3">
    <location>
        <begin position="48"/>
        <end position="87"/>
    </location>
</feature>
<evidence type="ECO:0000256" key="4">
    <source>
        <dbReference type="PROSITE-ProRule" id="PRU00339"/>
    </source>
</evidence>
<dbReference type="PROSITE" id="PS50005">
    <property type="entry name" value="TPR"/>
    <property type="match status" value="5"/>
</dbReference>
<dbReference type="InterPro" id="IPR011990">
    <property type="entry name" value="TPR-like_helical_dom_sf"/>
</dbReference>
<evidence type="ECO:0000256" key="2">
    <source>
        <dbReference type="ARBA" id="ARBA00022737"/>
    </source>
</evidence>
<dbReference type="GeneID" id="54631955"/>
<dbReference type="VEuPathDB" id="FungiDB:SPAR_K01870"/>
<dbReference type="SUPFAM" id="SSF50978">
    <property type="entry name" value="WD40 repeat-like"/>
    <property type="match status" value="1"/>
</dbReference>
<gene>
    <name evidence="6" type="ORF">SPAR_K01870</name>
</gene>
<feature type="region of interest" description="Disordered" evidence="5">
    <location>
        <begin position="583"/>
        <end position="627"/>
    </location>
</feature>
<dbReference type="Pfam" id="PF13181">
    <property type="entry name" value="TPR_8"/>
    <property type="match status" value="2"/>
</dbReference>
<dbReference type="InterPro" id="IPR015943">
    <property type="entry name" value="WD40/YVTN_repeat-like_dom_sf"/>
</dbReference>
<evidence type="ECO:0000256" key="1">
    <source>
        <dbReference type="ARBA" id="ARBA00022574"/>
    </source>
</evidence>
<feature type="repeat" description="TPR" evidence="4">
    <location>
        <begin position="1123"/>
        <end position="1156"/>
    </location>
</feature>
<dbReference type="InterPro" id="IPR019775">
    <property type="entry name" value="WD40_repeat_CS"/>
</dbReference>
<organism evidence="6">
    <name type="scientific">Saccharomyces paradoxus</name>
    <name type="common">Yeast</name>
    <name type="synonym">Saccharomyces douglasii</name>
    <dbReference type="NCBI Taxonomy" id="27291"/>
    <lineage>
        <taxon>Eukaryota</taxon>
        <taxon>Fungi</taxon>
        <taxon>Dikarya</taxon>
        <taxon>Ascomycota</taxon>
        <taxon>Saccharomycotina</taxon>
        <taxon>Saccharomycetes</taxon>
        <taxon>Saccharomycetales</taxon>
        <taxon>Saccharomycetaceae</taxon>
        <taxon>Saccharomyces</taxon>
    </lineage>
</organism>
<dbReference type="Pfam" id="PF12895">
    <property type="entry name" value="ANAPC3"/>
    <property type="match status" value="1"/>
</dbReference>
<reference evidence="6" key="1">
    <citation type="journal article" date="2017" name="Nat. Genet.">
        <title>Contrasting evolutionary genome dynamics between domesticated and wild yeasts.</title>
        <authorList>
            <person name="Yue J.X."/>
            <person name="Li J."/>
            <person name="Aigrain L."/>
            <person name="Hallin J."/>
            <person name="Persson K."/>
            <person name="Oliver K."/>
            <person name="Bergstrom A."/>
            <person name="Coupland P."/>
            <person name="Warringer J."/>
            <person name="Lagomarsino M.C."/>
            <person name="Fischer G."/>
            <person name="Durbin R."/>
            <person name="Liti G."/>
        </authorList>
    </citation>
    <scope>NUCLEOTIDE SEQUENCE</scope>
    <source>
        <strain evidence="6">CBS432</strain>
    </source>
</reference>
<dbReference type="OrthoDB" id="10006270at2759"/>
<dbReference type="PROSITE" id="PS00678">
    <property type="entry name" value="WD_REPEATS_1"/>
    <property type="match status" value="2"/>
</dbReference>
<keyword evidence="2" id="KW-0677">Repeat</keyword>
<feature type="region of interest" description="Disordered" evidence="5">
    <location>
        <begin position="1230"/>
        <end position="1255"/>
    </location>
</feature>
<feature type="compositionally biased region" description="Acidic residues" evidence="5">
    <location>
        <begin position="1244"/>
        <end position="1255"/>
    </location>
</feature>
<dbReference type="Gene3D" id="1.25.40.10">
    <property type="entry name" value="Tetratricopeptide repeat domain"/>
    <property type="match status" value="1"/>
</dbReference>
<proteinExistence type="predicted"/>
<keyword evidence="4" id="KW-0802">TPR repeat</keyword>
<keyword evidence="1 3" id="KW-0853">WD repeat</keyword>
<feature type="repeat" description="TPR" evidence="4">
    <location>
        <begin position="946"/>
        <end position="979"/>
    </location>
</feature>
<dbReference type="Pfam" id="PF00400">
    <property type="entry name" value="WD40"/>
    <property type="match status" value="4"/>
</dbReference>
<protein>
    <submittedName>
        <fullName evidence="6">Cdc16</fullName>
    </submittedName>
</protein>
<feature type="region of interest" description="Disordered" evidence="5">
    <location>
        <begin position="450"/>
        <end position="474"/>
    </location>
</feature>
<feature type="region of interest" description="Disordered" evidence="5">
    <location>
        <begin position="486"/>
        <end position="515"/>
    </location>
</feature>
<evidence type="ECO:0000313" key="6">
    <source>
        <dbReference type="RefSeq" id="XP_033767602.1"/>
    </source>
</evidence>
<dbReference type="InterPro" id="IPR051959">
    <property type="entry name" value="PAK1-Kinase_Regulator"/>
</dbReference>
<reference evidence="6" key="4">
    <citation type="submission" date="2025-08" db="UniProtKB">
        <authorList>
            <consortium name="RefSeq"/>
        </authorList>
    </citation>
    <scope>IDENTIFICATION</scope>
    <source>
        <strain evidence="6">CBS432</strain>
    </source>
</reference>
<dbReference type="InterPro" id="IPR001680">
    <property type="entry name" value="WD40_rpt"/>
</dbReference>